<keyword evidence="1 3" id="KW-0378">Hydrolase</keyword>
<dbReference type="InterPro" id="IPR050789">
    <property type="entry name" value="Diverse_Enzym_Activities"/>
</dbReference>
<organism evidence="3 4">
    <name type="scientific">Loigolactobacillus backii</name>
    <dbReference type="NCBI Taxonomy" id="375175"/>
    <lineage>
        <taxon>Bacteria</taxon>
        <taxon>Bacillati</taxon>
        <taxon>Bacillota</taxon>
        <taxon>Bacilli</taxon>
        <taxon>Lactobacillales</taxon>
        <taxon>Lactobacillaceae</taxon>
        <taxon>Loigolactobacillus</taxon>
    </lineage>
</organism>
<gene>
    <name evidence="3" type="ORF">AYR53_10875</name>
</gene>
<proteinExistence type="predicted"/>
<dbReference type="GO" id="GO:0016787">
    <property type="term" value="F:hydrolase activity"/>
    <property type="evidence" value="ECO:0007669"/>
    <property type="project" value="UniProtKB-KW"/>
</dbReference>
<dbReference type="AlphaFoldDB" id="A0A192H4C5"/>
<dbReference type="Gene3D" id="3.40.710.10">
    <property type="entry name" value="DD-peptidase/beta-lactamase superfamily"/>
    <property type="match status" value="1"/>
</dbReference>
<evidence type="ECO:0000313" key="3">
    <source>
        <dbReference type="EMBL" id="ANK63225.1"/>
    </source>
</evidence>
<name>A0A192H4C5_9LACO</name>
<dbReference type="SUPFAM" id="SSF56601">
    <property type="entry name" value="beta-lactamase/transpeptidase-like"/>
    <property type="match status" value="1"/>
</dbReference>
<dbReference type="Pfam" id="PF00144">
    <property type="entry name" value="Beta-lactamase"/>
    <property type="match status" value="1"/>
</dbReference>
<dbReference type="OrthoDB" id="9803467at2"/>
<sequence length="338" mass="37426">MYDKTQAELAALVTDGVVPGVHYAFINGRTTEEHYFGYSELKPDKKLLKANQLYDLASLTKVIATTTLILELQEAGRLSVNDPLQWYIPSFQDSRVTLRHFLTHTSGISGYIPHRNSLSAAKLTYSLLGLTTGAGFGREVKYSDTGLIYCGWVIERLLHLPVQDALTQYVLRPLGMLNSTFTPEKKLCVPASYEPGGRGLIQGVVHDPKAHILGKHCGSAGLFAPMSDLILFARFMLGDALVPRPPISQTTINSLYHDYTGFSGGRSLGWNLKTSVEADQHKLLFHTGYVGSFILLDGKKDAAFIFLSNRIHPIAPNEAYLAKRDHLIDTYLTEKAQE</sequence>
<evidence type="ECO:0000313" key="4">
    <source>
        <dbReference type="Proteomes" id="UP000078582"/>
    </source>
</evidence>
<dbReference type="PANTHER" id="PTHR43283">
    <property type="entry name" value="BETA-LACTAMASE-RELATED"/>
    <property type="match status" value="1"/>
</dbReference>
<evidence type="ECO:0000256" key="1">
    <source>
        <dbReference type="ARBA" id="ARBA00022801"/>
    </source>
</evidence>
<feature type="domain" description="Beta-lactamase-related" evidence="2">
    <location>
        <begin position="9"/>
        <end position="316"/>
    </location>
</feature>
<dbReference type="InterPro" id="IPR012338">
    <property type="entry name" value="Beta-lactam/transpept-like"/>
</dbReference>
<dbReference type="EMBL" id="CP014873">
    <property type="protein sequence ID" value="ANK63225.1"/>
    <property type="molecule type" value="Genomic_DNA"/>
</dbReference>
<protein>
    <submittedName>
        <fullName evidence="3">Serine hydrolase</fullName>
    </submittedName>
</protein>
<dbReference type="STRING" id="375175.AYR53_10875"/>
<accession>A0A192H4C5</accession>
<dbReference type="GeneID" id="42982763"/>
<keyword evidence="4" id="KW-1185">Reference proteome</keyword>
<evidence type="ECO:0000259" key="2">
    <source>
        <dbReference type="Pfam" id="PF00144"/>
    </source>
</evidence>
<reference evidence="3 4" key="1">
    <citation type="submission" date="2016-03" db="EMBL/GenBank/DDBJ databases">
        <title>Pediococcus and Lactobacillus from brewery environment - whole genome sequencing and assembly.</title>
        <authorList>
            <person name="Behr J."/>
            <person name="Geissler A.J."/>
            <person name="Vogel R.F."/>
        </authorList>
    </citation>
    <scope>NUCLEOTIDE SEQUENCE [LARGE SCALE GENOMIC DNA]</scope>
    <source>
        <strain evidence="3 4">TMW 1.1989</strain>
    </source>
</reference>
<dbReference type="RefSeq" id="WP_068280319.1">
    <property type="nucleotide sequence ID" value="NZ_CP014873.1"/>
</dbReference>
<dbReference type="Proteomes" id="UP000078582">
    <property type="component" value="Chromosome"/>
</dbReference>
<dbReference type="InterPro" id="IPR001466">
    <property type="entry name" value="Beta-lactam-related"/>
</dbReference>
<dbReference type="PANTHER" id="PTHR43283:SF11">
    <property type="entry name" value="BETA-LACTAMASE-RELATED DOMAIN-CONTAINING PROTEIN"/>
    <property type="match status" value="1"/>
</dbReference>